<protein>
    <submittedName>
        <fullName evidence="3">ADP-heptose:LPS heptosyltransferase</fullName>
    </submittedName>
</protein>
<dbReference type="Gene3D" id="3.40.50.2000">
    <property type="entry name" value="Glycogen Phosphorylase B"/>
    <property type="match status" value="2"/>
</dbReference>
<dbReference type="eggNOG" id="COG0859">
    <property type="taxonomic scope" value="Bacteria"/>
</dbReference>
<dbReference type="GO" id="GO:0009244">
    <property type="term" value="P:lipopolysaccharide core region biosynthetic process"/>
    <property type="evidence" value="ECO:0007669"/>
    <property type="project" value="TreeGrafter"/>
</dbReference>
<dbReference type="PANTHER" id="PTHR30160:SF1">
    <property type="entry name" value="LIPOPOLYSACCHARIDE 1,2-N-ACETYLGLUCOSAMINETRANSFERASE-RELATED"/>
    <property type="match status" value="1"/>
</dbReference>
<dbReference type="STRING" id="706587.Desti_3111"/>
<evidence type="ECO:0000313" key="4">
    <source>
        <dbReference type="Proteomes" id="UP000006055"/>
    </source>
</evidence>
<keyword evidence="2 3" id="KW-0808">Transferase</keyword>
<dbReference type="OrthoDB" id="9760688at2"/>
<dbReference type="KEGG" id="dti:Desti_3111"/>
<accession>I4C882</accession>
<dbReference type="EMBL" id="CP003360">
    <property type="protein sequence ID" value="AFM25773.1"/>
    <property type="molecule type" value="Genomic_DNA"/>
</dbReference>
<dbReference type="InterPro" id="IPR002201">
    <property type="entry name" value="Glyco_trans_9"/>
</dbReference>
<dbReference type="Proteomes" id="UP000006055">
    <property type="component" value="Chromosome"/>
</dbReference>
<reference evidence="4" key="1">
    <citation type="submission" date="2012-06" db="EMBL/GenBank/DDBJ databases">
        <title>Complete sequence of chromosome of Desulfomonile tiedjei DSM 6799.</title>
        <authorList>
            <person name="Lucas S."/>
            <person name="Copeland A."/>
            <person name="Lapidus A."/>
            <person name="Glavina del Rio T."/>
            <person name="Dalin E."/>
            <person name="Tice H."/>
            <person name="Bruce D."/>
            <person name="Goodwin L."/>
            <person name="Pitluck S."/>
            <person name="Peters L."/>
            <person name="Ovchinnikova G."/>
            <person name="Zeytun A."/>
            <person name="Lu M."/>
            <person name="Kyrpides N."/>
            <person name="Mavromatis K."/>
            <person name="Ivanova N."/>
            <person name="Brettin T."/>
            <person name="Detter J.C."/>
            <person name="Han C."/>
            <person name="Larimer F."/>
            <person name="Land M."/>
            <person name="Hauser L."/>
            <person name="Markowitz V."/>
            <person name="Cheng J.-F."/>
            <person name="Hugenholtz P."/>
            <person name="Woyke T."/>
            <person name="Wu D."/>
            <person name="Spring S."/>
            <person name="Schroeder M."/>
            <person name="Brambilla E."/>
            <person name="Klenk H.-P."/>
            <person name="Eisen J.A."/>
        </authorList>
    </citation>
    <scope>NUCLEOTIDE SEQUENCE [LARGE SCALE GENOMIC DNA]</scope>
    <source>
        <strain evidence="4">ATCC 49306 / DSM 6799 / DCB-1</strain>
    </source>
</reference>
<name>I4C882_DESTA</name>
<evidence type="ECO:0000256" key="1">
    <source>
        <dbReference type="ARBA" id="ARBA00022676"/>
    </source>
</evidence>
<evidence type="ECO:0000313" key="3">
    <source>
        <dbReference type="EMBL" id="AFM25773.1"/>
    </source>
</evidence>
<keyword evidence="1" id="KW-0328">Glycosyltransferase</keyword>
<dbReference type="GO" id="GO:0005829">
    <property type="term" value="C:cytosol"/>
    <property type="evidence" value="ECO:0007669"/>
    <property type="project" value="TreeGrafter"/>
</dbReference>
<dbReference type="AlphaFoldDB" id="I4C882"/>
<sequence>MDISGKRILIVKQSSLGDVVHALPLVHALKRCHPDCHIGWIVQKGFAPLLEPDRCVDDIIPISIPSTSDPQAKKGIYGEAARATFRTLKELRRKFRAAPYDIVLDLHASLRSGFLGLTNPGGVRIGFADAKEFNTFFQHHRLVTRADEPHAVDKNLVFARFLNCLPEPEDFRIEINQGARGSVEKFLRESGIRTDRQIIYANPSARWTTKFWTVPAWAEFADLVAEQTSAAVIFAGSPEDRPYIDQIMALTRSVPVVAAGKLSLAESVALLSLSDVYVGVDSGPMHIAAFTGTPVVALFGPTEPEKVGPYGSGHLVVRREDLTCLGCRKRTCDNRECLQSLSAWTVFDALLELLGRTAEQKTVRRIP</sequence>
<evidence type="ECO:0000256" key="2">
    <source>
        <dbReference type="ARBA" id="ARBA00022679"/>
    </source>
</evidence>
<dbReference type="RefSeq" id="WP_014810910.1">
    <property type="nucleotide sequence ID" value="NC_018025.1"/>
</dbReference>
<dbReference type="CDD" id="cd03789">
    <property type="entry name" value="GT9_LPS_heptosyltransferase"/>
    <property type="match status" value="1"/>
</dbReference>
<dbReference type="SUPFAM" id="SSF53756">
    <property type="entry name" value="UDP-Glycosyltransferase/glycogen phosphorylase"/>
    <property type="match status" value="1"/>
</dbReference>
<dbReference type="Pfam" id="PF01075">
    <property type="entry name" value="Glyco_transf_9"/>
    <property type="match status" value="1"/>
</dbReference>
<keyword evidence="4" id="KW-1185">Reference proteome</keyword>
<dbReference type="PANTHER" id="PTHR30160">
    <property type="entry name" value="TETRAACYLDISACCHARIDE 4'-KINASE-RELATED"/>
    <property type="match status" value="1"/>
</dbReference>
<dbReference type="GO" id="GO:0008713">
    <property type="term" value="F:ADP-heptose-lipopolysaccharide heptosyltransferase activity"/>
    <property type="evidence" value="ECO:0007669"/>
    <property type="project" value="TreeGrafter"/>
</dbReference>
<organism evidence="3 4">
    <name type="scientific">Desulfomonile tiedjei (strain ATCC 49306 / DSM 6799 / DCB-1)</name>
    <dbReference type="NCBI Taxonomy" id="706587"/>
    <lineage>
        <taxon>Bacteria</taxon>
        <taxon>Pseudomonadati</taxon>
        <taxon>Thermodesulfobacteriota</taxon>
        <taxon>Desulfomonilia</taxon>
        <taxon>Desulfomonilales</taxon>
        <taxon>Desulfomonilaceae</taxon>
        <taxon>Desulfomonile</taxon>
    </lineage>
</organism>
<gene>
    <name evidence="3" type="ordered locus">Desti_3111</name>
</gene>
<dbReference type="InterPro" id="IPR051199">
    <property type="entry name" value="LPS_LOS_Heptosyltrfase"/>
</dbReference>
<proteinExistence type="predicted"/>
<dbReference type="HOGENOM" id="CLU_038371_0_0_7"/>